<dbReference type="PANTHER" id="PTHR48094:SF12">
    <property type="entry name" value="PARKINSON DISEASE PROTEIN 7 HOMOLOG"/>
    <property type="match status" value="1"/>
</dbReference>
<gene>
    <name evidence="3" type="ORF">C7959_10755</name>
</gene>
<sequence>MKVIIPLANGCEEIEVITNIDVLRRAGVEVETISLKGLEVKGAHNIIIKADKKIDELNIEEVGGIILPGGMPGAANLRDDKRIINIVQKLDQKDGLIAAICAAPIVLEAAGVIRDRPATSYPGFGQEMESCTYLQDRVVVDDNLITGRGPGVALEFALKIVELLVNKEKAEEIKVEMISNF</sequence>
<evidence type="ECO:0000259" key="2">
    <source>
        <dbReference type="Pfam" id="PF01965"/>
    </source>
</evidence>
<evidence type="ECO:0000313" key="4">
    <source>
        <dbReference type="Proteomes" id="UP000295832"/>
    </source>
</evidence>
<dbReference type="Gene3D" id="3.40.50.880">
    <property type="match status" value="1"/>
</dbReference>
<dbReference type="InterPro" id="IPR029062">
    <property type="entry name" value="Class_I_gatase-like"/>
</dbReference>
<name>A0A4R8H003_9FIRM</name>
<dbReference type="RefSeq" id="WP_134115823.1">
    <property type="nucleotide sequence ID" value="NZ_SOEG01000007.1"/>
</dbReference>
<dbReference type="PANTHER" id="PTHR48094">
    <property type="entry name" value="PROTEIN/NUCLEIC ACID DEGLYCASE DJ-1-RELATED"/>
    <property type="match status" value="1"/>
</dbReference>
<dbReference type="GO" id="GO:0005737">
    <property type="term" value="C:cytoplasm"/>
    <property type="evidence" value="ECO:0007669"/>
    <property type="project" value="UniProtKB-ARBA"/>
</dbReference>
<keyword evidence="1" id="KW-0677">Repeat</keyword>
<evidence type="ECO:0000313" key="3">
    <source>
        <dbReference type="EMBL" id="TDX52347.1"/>
    </source>
</evidence>
<dbReference type="Pfam" id="PF01965">
    <property type="entry name" value="DJ-1_PfpI"/>
    <property type="match status" value="1"/>
</dbReference>
<protein>
    <submittedName>
        <fullName evidence="3">4-methyl-5(B-hydroxyethyl)-thiazole monophosphate biosynthesis</fullName>
    </submittedName>
</protein>
<dbReference type="SUPFAM" id="SSF52317">
    <property type="entry name" value="Class I glutamine amidotransferase-like"/>
    <property type="match status" value="1"/>
</dbReference>
<dbReference type="STRING" id="926561.GCA_000379025_01372"/>
<dbReference type="CDD" id="cd03135">
    <property type="entry name" value="GATase1_DJ-1"/>
    <property type="match status" value="1"/>
</dbReference>
<comment type="caution">
    <text evidence="3">The sequence shown here is derived from an EMBL/GenBank/DDBJ whole genome shotgun (WGS) entry which is preliminary data.</text>
</comment>
<dbReference type="NCBIfam" id="TIGR01383">
    <property type="entry name" value="not_thiJ"/>
    <property type="match status" value="1"/>
</dbReference>
<dbReference type="InterPro" id="IPR002818">
    <property type="entry name" value="DJ-1/PfpI"/>
</dbReference>
<dbReference type="AlphaFoldDB" id="A0A4R8H003"/>
<organism evidence="3 4">
    <name type="scientific">Orenia marismortui</name>
    <dbReference type="NCBI Taxonomy" id="46469"/>
    <lineage>
        <taxon>Bacteria</taxon>
        <taxon>Bacillati</taxon>
        <taxon>Bacillota</taxon>
        <taxon>Clostridia</taxon>
        <taxon>Halanaerobiales</taxon>
        <taxon>Halobacteroidaceae</taxon>
        <taxon>Orenia</taxon>
    </lineage>
</organism>
<evidence type="ECO:0000256" key="1">
    <source>
        <dbReference type="ARBA" id="ARBA00022737"/>
    </source>
</evidence>
<dbReference type="Proteomes" id="UP000295832">
    <property type="component" value="Unassembled WGS sequence"/>
</dbReference>
<dbReference type="InterPro" id="IPR050325">
    <property type="entry name" value="Prot/Nucl_acid_deglycase"/>
</dbReference>
<dbReference type="InterPro" id="IPR006287">
    <property type="entry name" value="DJ-1"/>
</dbReference>
<dbReference type="EMBL" id="SOEG01000007">
    <property type="protein sequence ID" value="TDX52347.1"/>
    <property type="molecule type" value="Genomic_DNA"/>
</dbReference>
<feature type="domain" description="DJ-1/PfpI" evidence="2">
    <location>
        <begin position="1"/>
        <end position="162"/>
    </location>
</feature>
<proteinExistence type="predicted"/>
<accession>A0A4R8H003</accession>
<keyword evidence="4" id="KW-1185">Reference proteome</keyword>
<dbReference type="FunFam" id="3.40.50.880:FF:000015">
    <property type="entry name" value="Protein DJ-1 homolog C"/>
    <property type="match status" value="1"/>
</dbReference>
<reference evidence="3 4" key="1">
    <citation type="submission" date="2019-03" db="EMBL/GenBank/DDBJ databases">
        <title>Subsurface microbial communities from deep shales in Ohio and West Virginia, USA.</title>
        <authorList>
            <person name="Wrighton K."/>
        </authorList>
    </citation>
    <scope>NUCLEOTIDE SEQUENCE [LARGE SCALE GENOMIC DNA]</scope>
    <source>
        <strain evidence="3 4">MSL 6dP</strain>
    </source>
</reference>